<dbReference type="InterPro" id="IPR006710">
    <property type="entry name" value="Glyco_hydro_43"/>
</dbReference>
<dbReference type="Pfam" id="PF04616">
    <property type="entry name" value="Glyco_hydro_43"/>
    <property type="match status" value="1"/>
</dbReference>
<name>A0A229P0V1_9BACL</name>
<dbReference type="Pfam" id="PF14200">
    <property type="entry name" value="RicinB_lectin_2"/>
    <property type="match status" value="1"/>
</dbReference>
<reference evidence="7 8" key="1">
    <citation type="submission" date="2017-07" db="EMBL/GenBank/DDBJ databases">
        <title>Paenibacillus herberti R33 genome sequencing and assembly.</title>
        <authorList>
            <person name="Su W."/>
        </authorList>
    </citation>
    <scope>NUCLEOTIDE SEQUENCE [LARGE SCALE GENOMIC DNA]</scope>
    <source>
        <strain evidence="7 8">R33</strain>
    </source>
</reference>
<dbReference type="SUPFAM" id="SSF50370">
    <property type="entry name" value="Ricin B-like lectins"/>
    <property type="match status" value="1"/>
</dbReference>
<gene>
    <name evidence="7" type="ORF">CGZ75_03145</name>
</gene>
<dbReference type="CDD" id="cd18822">
    <property type="entry name" value="GH43_CtGH43-like"/>
    <property type="match status" value="1"/>
</dbReference>
<keyword evidence="3 4" id="KW-0326">Glycosidase</keyword>
<dbReference type="InterPro" id="IPR035992">
    <property type="entry name" value="Ricin_B-like_lectins"/>
</dbReference>
<comment type="similarity">
    <text evidence="1 4">Belongs to the glycosyl hydrolase 43 family.</text>
</comment>
<accession>A0A229P0V1</accession>
<evidence type="ECO:0000256" key="3">
    <source>
        <dbReference type="ARBA" id="ARBA00023295"/>
    </source>
</evidence>
<evidence type="ECO:0000256" key="5">
    <source>
        <dbReference type="SAM" id="SignalP"/>
    </source>
</evidence>
<dbReference type="SUPFAM" id="SSF75005">
    <property type="entry name" value="Arabinanase/levansucrase/invertase"/>
    <property type="match status" value="1"/>
</dbReference>
<dbReference type="PANTHER" id="PTHR22925">
    <property type="entry name" value="GLYCOSYL HYDROLASE 43 FAMILY MEMBER"/>
    <property type="match status" value="1"/>
</dbReference>
<dbReference type="InterPro" id="IPR023296">
    <property type="entry name" value="Glyco_hydro_beta-prop_sf"/>
</dbReference>
<evidence type="ECO:0000256" key="2">
    <source>
        <dbReference type="ARBA" id="ARBA00022801"/>
    </source>
</evidence>
<dbReference type="AlphaFoldDB" id="A0A229P0V1"/>
<protein>
    <submittedName>
        <fullName evidence="7">Beta-xylosidase</fullName>
    </submittedName>
</protein>
<evidence type="ECO:0000313" key="8">
    <source>
        <dbReference type="Proteomes" id="UP000215145"/>
    </source>
</evidence>
<dbReference type="GO" id="GO:0005975">
    <property type="term" value="P:carbohydrate metabolic process"/>
    <property type="evidence" value="ECO:0007669"/>
    <property type="project" value="InterPro"/>
</dbReference>
<keyword evidence="2 4" id="KW-0378">Hydrolase</keyword>
<evidence type="ECO:0000256" key="4">
    <source>
        <dbReference type="RuleBase" id="RU361187"/>
    </source>
</evidence>
<dbReference type="EMBL" id="NMUQ01000001">
    <property type="protein sequence ID" value="OXM15737.1"/>
    <property type="molecule type" value="Genomic_DNA"/>
</dbReference>
<evidence type="ECO:0000256" key="1">
    <source>
        <dbReference type="ARBA" id="ARBA00009865"/>
    </source>
</evidence>
<dbReference type="Gene3D" id="2.80.10.50">
    <property type="match status" value="1"/>
</dbReference>
<dbReference type="GO" id="GO:0004553">
    <property type="term" value="F:hydrolase activity, hydrolyzing O-glycosyl compounds"/>
    <property type="evidence" value="ECO:0007669"/>
    <property type="project" value="InterPro"/>
</dbReference>
<dbReference type="OrthoDB" id="273314at2"/>
<proteinExistence type="inferred from homology"/>
<evidence type="ECO:0000313" key="7">
    <source>
        <dbReference type="EMBL" id="OXM15737.1"/>
    </source>
</evidence>
<feature type="domain" description="Ricin B lectin" evidence="6">
    <location>
        <begin position="365"/>
        <end position="438"/>
    </location>
</feature>
<dbReference type="Gene3D" id="2.115.10.20">
    <property type="entry name" value="Glycosyl hydrolase domain, family 43"/>
    <property type="match status" value="1"/>
</dbReference>
<keyword evidence="8" id="KW-1185">Reference proteome</keyword>
<sequence>MKGVQFSRRIKMKNKPIHKPFWLSLFTLFCLFGAAQAVSAAPVSVPNGVQFTDSDSNLVQAHAGSVLKKENYYYWFGENRTENNKFFAVSVYRSTDLKNWEFRNHVLTQNSDPELALAFIERPKVIYNSTTGKYVMWMHKENGINYSEGRVAVAYSDTIDGDYTYTGSFQPTVGGISYDSRDMTLFQEDNGEAYLFSSASSPTKPNSWNSTMNIFKLTGDYLDVDSKINTIFEGLYREAPAVFKRNGVYFMLSSTTSGWNANQQKYATTTDLAGEWSEHSNVGNGNNYDSQTGFVLPVRDYSNNVVSYLFMGDRWGPSWGGKIIHSKYVWAPIVFTSDTSFTYNYYDNLIIDTATGTVTGSDNVWDANGYYKLTNKNSGLALSIQGTDKTAEGANAEQAVATDDSFQLWRLVPVDSTRDFFYIVNQASNKYLTLNYESATS</sequence>
<dbReference type="PANTHER" id="PTHR22925:SF3">
    <property type="entry name" value="GLYCOSYL HYDROLASE FAMILY PROTEIN 43"/>
    <property type="match status" value="1"/>
</dbReference>
<evidence type="ECO:0000259" key="6">
    <source>
        <dbReference type="Pfam" id="PF14200"/>
    </source>
</evidence>
<keyword evidence="5" id="KW-0732">Signal</keyword>
<dbReference type="InterPro" id="IPR000772">
    <property type="entry name" value="Ricin_B_lectin"/>
</dbReference>
<organism evidence="7 8">
    <name type="scientific">Paenibacillus herberti</name>
    <dbReference type="NCBI Taxonomy" id="1619309"/>
    <lineage>
        <taxon>Bacteria</taxon>
        <taxon>Bacillati</taxon>
        <taxon>Bacillota</taxon>
        <taxon>Bacilli</taxon>
        <taxon>Bacillales</taxon>
        <taxon>Paenibacillaceae</taxon>
        <taxon>Paenibacillus</taxon>
    </lineage>
</organism>
<comment type="caution">
    <text evidence="7">The sequence shown here is derived from an EMBL/GenBank/DDBJ whole genome shotgun (WGS) entry which is preliminary data.</text>
</comment>
<feature type="signal peptide" evidence="5">
    <location>
        <begin position="1"/>
        <end position="40"/>
    </location>
</feature>
<dbReference type="Proteomes" id="UP000215145">
    <property type="component" value="Unassembled WGS sequence"/>
</dbReference>
<feature type="chain" id="PRO_5013008586" evidence="5">
    <location>
        <begin position="41"/>
        <end position="441"/>
    </location>
</feature>
<dbReference type="CDD" id="cd00161">
    <property type="entry name" value="beta-trefoil_Ricin-like"/>
    <property type="match status" value="1"/>
</dbReference>